<evidence type="ECO:0000256" key="6">
    <source>
        <dbReference type="SAM" id="SignalP"/>
    </source>
</evidence>
<dbReference type="Pfam" id="PF08031">
    <property type="entry name" value="BBE"/>
    <property type="match status" value="1"/>
</dbReference>
<dbReference type="PROSITE" id="PS00862">
    <property type="entry name" value="OX2_COVAL_FAD"/>
    <property type="match status" value="1"/>
</dbReference>
<protein>
    <recommendedName>
        <fullName evidence="7">FAD-binding PCMH-type domain-containing protein</fullName>
    </recommendedName>
</protein>
<feature type="domain" description="FAD-binding PCMH-type" evidence="7">
    <location>
        <begin position="53"/>
        <end position="225"/>
    </location>
</feature>
<dbReference type="InterPro" id="IPR006093">
    <property type="entry name" value="Oxy_OxRdtase_FAD_BS"/>
</dbReference>
<evidence type="ECO:0000313" key="9">
    <source>
        <dbReference type="Proteomes" id="UP000054988"/>
    </source>
</evidence>
<dbReference type="InterPro" id="IPR036318">
    <property type="entry name" value="FAD-bd_PCMH-like_sf"/>
</dbReference>
<comment type="similarity">
    <text evidence="2">Belongs to the oxygen-dependent FAD-linked oxidoreductase family.</text>
</comment>
<keyword evidence="6" id="KW-0732">Signal</keyword>
<evidence type="ECO:0000256" key="1">
    <source>
        <dbReference type="ARBA" id="ARBA00001974"/>
    </source>
</evidence>
<dbReference type="InterPro" id="IPR050416">
    <property type="entry name" value="FAD-linked_Oxidoreductase"/>
</dbReference>
<dbReference type="AlphaFoldDB" id="A0A0W0F9C3"/>
<reference evidence="8 9" key="1">
    <citation type="submission" date="2015-12" db="EMBL/GenBank/DDBJ databases">
        <title>Draft genome sequence of Moniliophthora roreri, the causal agent of frosty pod rot of cacao.</title>
        <authorList>
            <person name="Aime M.C."/>
            <person name="Diaz-Valderrama J.R."/>
            <person name="Kijpornyongpan T."/>
            <person name="Phillips-Mora W."/>
        </authorList>
    </citation>
    <scope>NUCLEOTIDE SEQUENCE [LARGE SCALE GENOMIC DNA]</scope>
    <source>
        <strain evidence="8 9">MCA 2952</strain>
    </source>
</reference>
<gene>
    <name evidence="8" type="ORF">WG66_14557</name>
</gene>
<dbReference type="Gene3D" id="3.30.465.10">
    <property type="match status" value="1"/>
</dbReference>
<comment type="caution">
    <text evidence="8">The sequence shown here is derived from an EMBL/GenBank/DDBJ whole genome shotgun (WGS) entry which is preliminary data.</text>
</comment>
<dbReference type="PROSITE" id="PS51387">
    <property type="entry name" value="FAD_PCMH"/>
    <property type="match status" value="1"/>
</dbReference>
<dbReference type="InterPro" id="IPR016166">
    <property type="entry name" value="FAD-bd_PCMH"/>
</dbReference>
<evidence type="ECO:0000256" key="5">
    <source>
        <dbReference type="ARBA" id="ARBA00023002"/>
    </source>
</evidence>
<keyword evidence="5" id="KW-0560">Oxidoreductase</keyword>
<keyword evidence="3" id="KW-0285">Flavoprotein</keyword>
<feature type="chain" id="PRO_5006901591" description="FAD-binding PCMH-type domain-containing protein" evidence="6">
    <location>
        <begin position="22"/>
        <end position="501"/>
    </location>
</feature>
<name>A0A0W0F9C3_MONRR</name>
<dbReference type="eggNOG" id="ENOG502QVGN">
    <property type="taxonomic scope" value="Eukaryota"/>
</dbReference>
<feature type="signal peptide" evidence="6">
    <location>
        <begin position="1"/>
        <end position="21"/>
    </location>
</feature>
<proteinExistence type="inferred from homology"/>
<dbReference type="Gene3D" id="3.40.462.20">
    <property type="match status" value="1"/>
</dbReference>
<accession>A0A0W0F9C3</accession>
<evidence type="ECO:0000256" key="4">
    <source>
        <dbReference type="ARBA" id="ARBA00022827"/>
    </source>
</evidence>
<dbReference type="EMBL" id="LATX01002203">
    <property type="protein sequence ID" value="KTB32754.1"/>
    <property type="molecule type" value="Genomic_DNA"/>
</dbReference>
<evidence type="ECO:0000256" key="3">
    <source>
        <dbReference type="ARBA" id="ARBA00022630"/>
    </source>
</evidence>
<dbReference type="PANTHER" id="PTHR42973">
    <property type="entry name" value="BINDING OXIDOREDUCTASE, PUTATIVE (AFU_ORTHOLOGUE AFUA_1G17690)-RELATED"/>
    <property type="match status" value="1"/>
</dbReference>
<dbReference type="InterPro" id="IPR012951">
    <property type="entry name" value="BBE"/>
</dbReference>
<evidence type="ECO:0000259" key="7">
    <source>
        <dbReference type="PROSITE" id="PS51387"/>
    </source>
</evidence>
<dbReference type="Pfam" id="PF01565">
    <property type="entry name" value="FAD_binding_4"/>
    <property type="match status" value="1"/>
</dbReference>
<comment type="cofactor">
    <cofactor evidence="1">
        <name>FAD</name>
        <dbReference type="ChEBI" id="CHEBI:57692"/>
    </cofactor>
</comment>
<evidence type="ECO:0000256" key="2">
    <source>
        <dbReference type="ARBA" id="ARBA00005466"/>
    </source>
</evidence>
<dbReference type="InterPro" id="IPR016169">
    <property type="entry name" value="FAD-bd_PCMH_sub2"/>
</dbReference>
<keyword evidence="4" id="KW-0274">FAD</keyword>
<dbReference type="GO" id="GO:0016491">
    <property type="term" value="F:oxidoreductase activity"/>
    <property type="evidence" value="ECO:0007669"/>
    <property type="project" value="UniProtKB-KW"/>
</dbReference>
<sequence length="501" mass="54091">MVYALYLFTSAVLLCAPQVFADLRQNVTGIGIEAYFPGDEAFDSASQAFNQRFSVKPAAIAFPVTAQDVSELVKIGASNHVRIVARGGGHSYTANGLGGQDGALVIDMSKLNSITVDRETNIAKIEAGNRLGNVAAALDSIGRALPHGTCTYVGIGGHAAYGGFGFTSRLWGLTTDTIQAANVVFANGTIARVDATSYPDLFWAIRGAGPSFAVVTSFEFLTFPTPIYSVIYTYSWQLAIANASAALQAFQNFTLTSDIPAEMAAEINLGRGSERGFVSFGIAGAWYGSVADSGRALNETLAPLLAMLPPPNGVGRQGNGTYIDTVVILANSDKGLDTSTPDGNDTFYAKSLMTPEKEPMNDEATTAFMRYLAEDGFDSETGWFMQVGLYGGQNSRINAVPANATSFVRRDTLFTMQFYASAPMNQPPYPEDGFTFLDGLVGNITSAMPPTWDYSAYTNYLDNRLQNWQHLYYGSHYARLRKIKRAVDPYNVFKFPNSVEL</sequence>
<dbReference type="Proteomes" id="UP000054988">
    <property type="component" value="Unassembled WGS sequence"/>
</dbReference>
<dbReference type="SUPFAM" id="SSF56176">
    <property type="entry name" value="FAD-binding/transporter-associated domain-like"/>
    <property type="match status" value="1"/>
</dbReference>
<dbReference type="PANTHER" id="PTHR42973:SF39">
    <property type="entry name" value="FAD-BINDING PCMH-TYPE DOMAIN-CONTAINING PROTEIN"/>
    <property type="match status" value="1"/>
</dbReference>
<dbReference type="InterPro" id="IPR006094">
    <property type="entry name" value="Oxid_FAD_bind_N"/>
</dbReference>
<organism evidence="8 9">
    <name type="scientific">Moniliophthora roreri</name>
    <name type="common">Frosty pod rot fungus</name>
    <name type="synonym">Monilia roreri</name>
    <dbReference type="NCBI Taxonomy" id="221103"/>
    <lineage>
        <taxon>Eukaryota</taxon>
        <taxon>Fungi</taxon>
        <taxon>Dikarya</taxon>
        <taxon>Basidiomycota</taxon>
        <taxon>Agaricomycotina</taxon>
        <taxon>Agaricomycetes</taxon>
        <taxon>Agaricomycetidae</taxon>
        <taxon>Agaricales</taxon>
        <taxon>Marasmiineae</taxon>
        <taxon>Marasmiaceae</taxon>
        <taxon>Moniliophthora</taxon>
    </lineage>
</organism>
<evidence type="ECO:0000313" key="8">
    <source>
        <dbReference type="EMBL" id="KTB32754.1"/>
    </source>
</evidence>
<dbReference type="GO" id="GO:0071949">
    <property type="term" value="F:FAD binding"/>
    <property type="evidence" value="ECO:0007669"/>
    <property type="project" value="InterPro"/>
</dbReference>